<comment type="caution">
    <text evidence="1">The sequence shown here is derived from an EMBL/GenBank/DDBJ whole genome shotgun (WGS) entry which is preliminary data.</text>
</comment>
<dbReference type="STRING" id="2754.EH55_07010"/>
<name>A0A073J1Y4_9BACT</name>
<sequence length="90" mass="10412">MGRINTRTGTGKRYVYKGRTLFVREYETVNSTAWGVYFVDKKGFERMYMSHKEPAITLGYQSEENAQYALDQFAAAYSLPEAERTERAHA</sequence>
<evidence type="ECO:0000313" key="1">
    <source>
        <dbReference type="EMBL" id="KEJ91717.1"/>
    </source>
</evidence>
<evidence type="ECO:0000313" key="2">
    <source>
        <dbReference type="Proteomes" id="UP000027665"/>
    </source>
</evidence>
<dbReference type="EMBL" id="JMKI01000037">
    <property type="protein sequence ID" value="KEJ91717.1"/>
    <property type="molecule type" value="Genomic_DNA"/>
</dbReference>
<proteinExistence type="predicted"/>
<dbReference type="RefSeq" id="WP_037977013.1">
    <property type="nucleotide sequence ID" value="NZ_JMKI01000037.1"/>
</dbReference>
<keyword evidence="2" id="KW-1185">Reference proteome</keyword>
<reference evidence="1 2" key="1">
    <citation type="submission" date="2014-04" db="EMBL/GenBank/DDBJ databases">
        <title>Draft Genome Sequence of Synergistes jonesii.</title>
        <authorList>
            <person name="Coil D.A."/>
            <person name="Eisen J.A."/>
            <person name="Holland-Moritz H.E."/>
        </authorList>
    </citation>
    <scope>NUCLEOTIDE SEQUENCE [LARGE SCALE GENOMIC DNA]</scope>
    <source>
        <strain evidence="1 2">78-1</strain>
    </source>
</reference>
<dbReference type="AlphaFoldDB" id="A0A073J1Y4"/>
<organism evidence="1 2">
    <name type="scientific">Synergistes jonesii</name>
    <dbReference type="NCBI Taxonomy" id="2754"/>
    <lineage>
        <taxon>Bacteria</taxon>
        <taxon>Thermotogati</taxon>
        <taxon>Synergistota</taxon>
        <taxon>Synergistia</taxon>
        <taxon>Synergistales</taxon>
        <taxon>Synergistaceae</taxon>
        <taxon>Synergistes</taxon>
    </lineage>
</organism>
<protein>
    <submittedName>
        <fullName evidence="1">Uncharacterized protein</fullName>
    </submittedName>
</protein>
<gene>
    <name evidence="1" type="ORF">EH55_07010</name>
</gene>
<accession>A0A073J1Y4</accession>
<dbReference type="GeneID" id="90984003"/>
<dbReference type="Proteomes" id="UP000027665">
    <property type="component" value="Unassembled WGS sequence"/>
</dbReference>